<dbReference type="Proteomes" id="UP001597520">
    <property type="component" value="Unassembled WGS sequence"/>
</dbReference>
<protein>
    <submittedName>
        <fullName evidence="1">Uncharacterized protein</fullName>
    </submittedName>
</protein>
<accession>A0ABW5T4Z6</accession>
<sequence>MAEEDVLKLMDETSMSFTAYVPKHSEAANTRIRCFYRSCRTNGGAGVARSPSPHVMVVVSPVTERSAFKEIPSAYR</sequence>
<gene>
    <name evidence="1" type="ORF">ACFSUB_13710</name>
</gene>
<comment type="caution">
    <text evidence="1">The sequence shown here is derived from an EMBL/GenBank/DDBJ whole genome shotgun (WGS) entry which is preliminary data.</text>
</comment>
<proteinExistence type="predicted"/>
<name>A0ABW5T4Z6_9BACI</name>
<organism evidence="1 2">
    <name type="scientific">Salibacterium lacus</name>
    <dbReference type="NCBI Taxonomy" id="1898109"/>
    <lineage>
        <taxon>Bacteria</taxon>
        <taxon>Bacillati</taxon>
        <taxon>Bacillota</taxon>
        <taxon>Bacilli</taxon>
        <taxon>Bacillales</taxon>
        <taxon>Bacillaceae</taxon>
    </lineage>
</organism>
<evidence type="ECO:0000313" key="1">
    <source>
        <dbReference type="EMBL" id="MFD2706519.1"/>
    </source>
</evidence>
<reference evidence="2" key="1">
    <citation type="journal article" date="2019" name="Int. J. Syst. Evol. Microbiol.">
        <title>The Global Catalogue of Microorganisms (GCM) 10K type strain sequencing project: providing services to taxonomists for standard genome sequencing and annotation.</title>
        <authorList>
            <consortium name="The Broad Institute Genomics Platform"/>
            <consortium name="The Broad Institute Genome Sequencing Center for Infectious Disease"/>
            <person name="Wu L."/>
            <person name="Ma J."/>
        </authorList>
    </citation>
    <scope>NUCLEOTIDE SEQUENCE [LARGE SCALE GENOMIC DNA]</scope>
    <source>
        <strain evidence="2">KCTC 33792</strain>
    </source>
</reference>
<evidence type="ECO:0000313" key="2">
    <source>
        <dbReference type="Proteomes" id="UP001597520"/>
    </source>
</evidence>
<keyword evidence="2" id="KW-1185">Reference proteome</keyword>
<dbReference type="EMBL" id="JBHUML010000005">
    <property type="protein sequence ID" value="MFD2706519.1"/>
    <property type="molecule type" value="Genomic_DNA"/>
</dbReference>
<dbReference type="RefSeq" id="WP_380713836.1">
    <property type="nucleotide sequence ID" value="NZ_JBHUML010000005.1"/>
</dbReference>